<proteinExistence type="predicted"/>
<dbReference type="AlphaFoldDB" id="E6YMS2"/>
<reference evidence="1" key="1">
    <citation type="journal article" date="2011" name="PLoS Genet.">
        <title>Parallel evolution of a type IV secretion system in radiating lineages of the host-restricted bacterial pathogen Bartonella.</title>
        <authorList>
            <person name="Engel P."/>
            <person name="Salzburger W."/>
            <person name="Liesch M."/>
            <person name="Chang C.C."/>
            <person name="Maruyama S."/>
            <person name="Lanz C."/>
            <person name="Calteau A."/>
            <person name="Lajus A."/>
            <person name="Medigue C."/>
            <person name="Schuster S.C."/>
            <person name="Dehio C."/>
        </authorList>
    </citation>
    <scope>NUCLEOTIDE SEQUENCE</scope>
    <source>
        <strain evidence="1">ATCC BAA-1498</strain>
    </source>
</reference>
<sequence>MLISDIISFAKTKEDYFEYMMLEDCEYIAAIYTLENFYLWDLVQMIKVI</sequence>
<evidence type="ECO:0000313" key="1">
    <source>
        <dbReference type="EMBL" id="CBI78160.1"/>
    </source>
</evidence>
<protein>
    <submittedName>
        <fullName evidence="1">Uncharacterized protein</fullName>
    </submittedName>
</protein>
<dbReference type="EMBL" id="FN645462">
    <property type="protein sequence ID" value="CBI78160.1"/>
    <property type="molecule type" value="Genomic_DNA"/>
</dbReference>
<organism evidence="1">
    <name type="scientific">Bartonella rochalimae ATCC BAA-1498</name>
    <dbReference type="NCBI Taxonomy" id="685782"/>
    <lineage>
        <taxon>Bacteria</taxon>
        <taxon>Pseudomonadati</taxon>
        <taxon>Pseudomonadota</taxon>
        <taxon>Alphaproteobacteria</taxon>
        <taxon>Hyphomicrobiales</taxon>
        <taxon>Bartonellaceae</taxon>
        <taxon>Bartonella</taxon>
    </lineage>
</organism>
<accession>E6YMS2</accession>
<name>E6YMS2_9HYPH</name>
<gene>
    <name evidence="1" type="ORF">BARRO_80024</name>
</gene>